<protein>
    <submittedName>
        <fullName evidence="1">Uncharacterized protein</fullName>
    </submittedName>
</protein>
<dbReference type="EMBL" id="CADEPI010000069">
    <property type="protein sequence ID" value="CAB3372149.1"/>
    <property type="molecule type" value="Genomic_DNA"/>
</dbReference>
<gene>
    <name evidence="1" type="ORF">CLODIP_2_CD15388</name>
</gene>
<keyword evidence="2" id="KW-1185">Reference proteome</keyword>
<evidence type="ECO:0000313" key="1">
    <source>
        <dbReference type="EMBL" id="CAB3372149.1"/>
    </source>
</evidence>
<reference evidence="1 2" key="1">
    <citation type="submission" date="2020-04" db="EMBL/GenBank/DDBJ databases">
        <authorList>
            <person name="Alioto T."/>
            <person name="Alioto T."/>
            <person name="Gomez Garrido J."/>
        </authorList>
    </citation>
    <scope>NUCLEOTIDE SEQUENCE [LARGE SCALE GENOMIC DNA]</scope>
</reference>
<dbReference type="Proteomes" id="UP000494165">
    <property type="component" value="Unassembled WGS sequence"/>
</dbReference>
<evidence type="ECO:0000313" key="2">
    <source>
        <dbReference type="Proteomes" id="UP000494165"/>
    </source>
</evidence>
<organism evidence="1 2">
    <name type="scientific">Cloeon dipterum</name>
    <dbReference type="NCBI Taxonomy" id="197152"/>
    <lineage>
        <taxon>Eukaryota</taxon>
        <taxon>Metazoa</taxon>
        <taxon>Ecdysozoa</taxon>
        <taxon>Arthropoda</taxon>
        <taxon>Hexapoda</taxon>
        <taxon>Insecta</taxon>
        <taxon>Pterygota</taxon>
        <taxon>Palaeoptera</taxon>
        <taxon>Ephemeroptera</taxon>
        <taxon>Pisciforma</taxon>
        <taxon>Baetidae</taxon>
        <taxon>Cloeon</taxon>
    </lineage>
</organism>
<comment type="caution">
    <text evidence="1">The sequence shown here is derived from an EMBL/GenBank/DDBJ whole genome shotgun (WGS) entry which is preliminary data.</text>
</comment>
<name>A0A8S1CQC0_9INSE</name>
<sequence length="68" mass="8075">MLKIDWFDLSRVSGSGEARREASCKQLKQPARRKFTKFFFPFTSIKFPVWRRIVAVFQEVVLDLCCRC</sequence>
<proteinExistence type="predicted"/>
<dbReference type="AlphaFoldDB" id="A0A8S1CQC0"/>
<accession>A0A8S1CQC0</accession>